<dbReference type="PANTHER" id="PTHR47942">
    <property type="entry name" value="TETRATRICOPEPTIDE REPEAT (TPR)-LIKE SUPERFAMILY PROTEIN-RELATED"/>
    <property type="match status" value="1"/>
</dbReference>
<evidence type="ECO:0008006" key="5">
    <source>
        <dbReference type="Google" id="ProtNLM"/>
    </source>
</evidence>
<dbReference type="PROSITE" id="PS51375">
    <property type="entry name" value="PPR"/>
    <property type="match status" value="1"/>
</dbReference>
<gene>
    <name evidence="3" type="ORF">FRACYDRAFT_234500</name>
</gene>
<dbReference type="InterPro" id="IPR002885">
    <property type="entry name" value="PPR_rpt"/>
</dbReference>
<name>A0A1E7FRU8_9STRA</name>
<proteinExistence type="predicted"/>
<dbReference type="KEGG" id="fcy:FRACYDRAFT_234500"/>
<dbReference type="PANTHER" id="PTHR47942:SF63">
    <property type="entry name" value="PENTATRICOPEPTIDE REPEAT-CONTAINING PROTEIN"/>
    <property type="match status" value="1"/>
</dbReference>
<sequence>MQSSMSKQLQRVVSLTLRSNNNRPASNYFLQLQHDYFAASQSRDYDGNTSNKPYSNVNVNINRNIDSTRERRRMHSTSTTSTTLVASSNKSFWRDLHQAVQQGNGSHAEEIVDQVLKDYYRSNNLSSSSASSTPTTIVDKNNDHHQHFHSNVNSSSTWKNSEYVSLDSALRAHNVLVQMAALADQDILCEPPVLKDYLAVLECWYQATCSSLDEKSSSNSHYNKNINIDLVLQYSEELWDQMKERQRRDTMTTQAEEVLNEAVVQNCMQENNNSSLFSAISVSDVDIDNEEKNHDEKYQPCVSLQLCRTVLEAHGRSKETKASERAETFLQKMRTDSSLPDPDVGSYNLVLQSLVNTFRRQNGEFISDKVEELIRQMKEDRVQPNLMSYQYGIDCLSRLGEAVRAETLLASLVKDYFLQYDADLKPNIEPFQSVLRAYLKANHRLHDAAERAESILKNMKELSTCLDSYPTVWSYNVVMKCWARSKSKNSASRTMALYEELRHSSSLSFSAGTNNDVATADLKPDATSMNTTINVFSINESADRTELKLREFYERHMQEPQANLCPDTIAFTTTIRAWSKSSDPSAPDRAENLLRKLNELYNDGKNKKFKPDVMTYTNVMQCWIKSRKLEAPEKAERILRQLQSMERDGDVTMAPDTAVWNSAISGWASAGNGERAEALFLEMLDAHRMNPDTVASPNSITFTNVLNAWAKTRSPDASDRAISLLEKMEKFYSDGILAVKPNVVNYSVVLDCLAYAKQTPAAVRAESMLRQMAASDDPNLHPTVAWSYTRDDTKKSVVKITSLLREIIGQSESNPKMRPNSTTFGQVLKFLNESDLPDKVKRAKAIENIMKIFLDHEPKEWVKKELQKCLSSSSKNTQDA</sequence>
<dbReference type="InterPro" id="IPR011990">
    <property type="entry name" value="TPR-like_helical_dom_sf"/>
</dbReference>
<organism evidence="3 4">
    <name type="scientific">Fragilariopsis cylindrus CCMP1102</name>
    <dbReference type="NCBI Taxonomy" id="635003"/>
    <lineage>
        <taxon>Eukaryota</taxon>
        <taxon>Sar</taxon>
        <taxon>Stramenopiles</taxon>
        <taxon>Ochrophyta</taxon>
        <taxon>Bacillariophyta</taxon>
        <taxon>Bacillariophyceae</taxon>
        <taxon>Bacillariophycidae</taxon>
        <taxon>Bacillariales</taxon>
        <taxon>Bacillariaceae</taxon>
        <taxon>Fragilariopsis</taxon>
    </lineage>
</organism>
<dbReference type="AlphaFoldDB" id="A0A1E7FRU8"/>
<dbReference type="Proteomes" id="UP000095751">
    <property type="component" value="Unassembled WGS sequence"/>
</dbReference>
<keyword evidence="1" id="KW-0677">Repeat</keyword>
<dbReference type="InterPro" id="IPR051222">
    <property type="entry name" value="PPR/CCM1_RNA-binding"/>
</dbReference>
<dbReference type="OrthoDB" id="185373at2759"/>
<dbReference type="Gene3D" id="1.25.40.10">
    <property type="entry name" value="Tetratricopeptide repeat domain"/>
    <property type="match status" value="4"/>
</dbReference>
<accession>A0A1E7FRU8</accession>
<evidence type="ECO:0000313" key="4">
    <source>
        <dbReference type="Proteomes" id="UP000095751"/>
    </source>
</evidence>
<protein>
    <recommendedName>
        <fullName evidence="5">Pentacotripeptide-repeat region of PRORP domain-containing protein</fullName>
    </recommendedName>
</protein>
<evidence type="ECO:0000256" key="1">
    <source>
        <dbReference type="ARBA" id="ARBA00022737"/>
    </source>
</evidence>
<feature type="repeat" description="PPR" evidence="2">
    <location>
        <begin position="656"/>
        <end position="691"/>
    </location>
</feature>
<dbReference type="InParanoid" id="A0A1E7FRU8"/>
<keyword evidence="4" id="KW-1185">Reference proteome</keyword>
<dbReference type="EMBL" id="KV784354">
    <property type="protein sequence ID" value="OEU20868.1"/>
    <property type="molecule type" value="Genomic_DNA"/>
</dbReference>
<reference evidence="3 4" key="1">
    <citation type="submission" date="2016-09" db="EMBL/GenBank/DDBJ databases">
        <title>Extensive genetic diversity and differential bi-allelic expression allows diatom success in the polar Southern Ocean.</title>
        <authorList>
            <consortium name="DOE Joint Genome Institute"/>
            <person name="Mock T."/>
            <person name="Otillar R.P."/>
            <person name="Strauss J."/>
            <person name="Dupont C."/>
            <person name="Frickenhaus S."/>
            <person name="Maumus F."/>
            <person name="Mcmullan M."/>
            <person name="Sanges R."/>
            <person name="Schmutz J."/>
            <person name="Toseland A."/>
            <person name="Valas R."/>
            <person name="Veluchamy A."/>
            <person name="Ward B.J."/>
            <person name="Allen A."/>
            <person name="Barry K."/>
            <person name="Falciatore A."/>
            <person name="Ferrante M."/>
            <person name="Fortunato A.E."/>
            <person name="Gloeckner G."/>
            <person name="Gruber A."/>
            <person name="Hipkin R."/>
            <person name="Janech M."/>
            <person name="Kroth P."/>
            <person name="Leese F."/>
            <person name="Lindquist E."/>
            <person name="Lyon B.R."/>
            <person name="Martin J."/>
            <person name="Mayer C."/>
            <person name="Parker M."/>
            <person name="Quesneville H."/>
            <person name="Raymond J."/>
            <person name="Uhlig C."/>
            <person name="Valentin K.U."/>
            <person name="Worden A.Z."/>
            <person name="Armbrust E.V."/>
            <person name="Bowler C."/>
            <person name="Green B."/>
            <person name="Moulton V."/>
            <person name="Van Oosterhout C."/>
            <person name="Grigoriev I."/>
        </authorList>
    </citation>
    <scope>NUCLEOTIDE SEQUENCE [LARGE SCALE GENOMIC DNA]</scope>
    <source>
        <strain evidence="3 4">CCMP1102</strain>
    </source>
</reference>
<evidence type="ECO:0000256" key="2">
    <source>
        <dbReference type="PROSITE-ProRule" id="PRU00708"/>
    </source>
</evidence>
<evidence type="ECO:0000313" key="3">
    <source>
        <dbReference type="EMBL" id="OEU20868.1"/>
    </source>
</evidence>